<dbReference type="HOGENOM" id="CLU_1607537_0_0_10"/>
<comment type="caution">
    <text evidence="1">The sequence shown here is derived from an EMBL/GenBank/DDBJ whole genome shotgun (WGS) entry which is preliminary data.</text>
</comment>
<name>E2NB65_9BACE</name>
<reference evidence="1 2" key="2">
    <citation type="submission" date="2009-01" db="EMBL/GenBank/DDBJ databases">
        <title>Draft genome sequence of Bacteroides cellulosilyticus (DSM 14838).</title>
        <authorList>
            <person name="Sudarsanam P."/>
            <person name="Ley R."/>
            <person name="Guruge J."/>
            <person name="Turnbaugh P.J."/>
            <person name="Mahowald M."/>
            <person name="Liep D."/>
            <person name="Gordon J."/>
        </authorList>
    </citation>
    <scope>NUCLEOTIDE SEQUENCE [LARGE SCALE GENOMIC DNA]</scope>
    <source>
        <strain evidence="1 2">DSM 14838</strain>
    </source>
</reference>
<gene>
    <name evidence="1" type="ORF">BACCELL_01523</name>
</gene>
<organism evidence="1 2">
    <name type="scientific">Bacteroides cellulosilyticus DSM 14838</name>
    <dbReference type="NCBI Taxonomy" id="537012"/>
    <lineage>
        <taxon>Bacteria</taxon>
        <taxon>Pseudomonadati</taxon>
        <taxon>Bacteroidota</taxon>
        <taxon>Bacteroidia</taxon>
        <taxon>Bacteroidales</taxon>
        <taxon>Bacteroidaceae</taxon>
        <taxon>Bacteroides</taxon>
    </lineage>
</organism>
<evidence type="ECO:0000313" key="1">
    <source>
        <dbReference type="EMBL" id="EEF90843.1"/>
    </source>
</evidence>
<protein>
    <submittedName>
        <fullName evidence="1">Uncharacterized protein</fullName>
    </submittedName>
</protein>
<accession>E2NB65</accession>
<reference evidence="1 2" key="1">
    <citation type="submission" date="2008-12" db="EMBL/GenBank/DDBJ databases">
        <authorList>
            <person name="Fulton L."/>
            <person name="Clifton S."/>
            <person name="Fulton B."/>
            <person name="Xu J."/>
            <person name="Minx P."/>
            <person name="Pepin K.H."/>
            <person name="Johnson M."/>
            <person name="Bhonagiri V."/>
            <person name="Nash W.E."/>
            <person name="Mardis E.R."/>
            <person name="Wilson R.K."/>
        </authorList>
    </citation>
    <scope>NUCLEOTIDE SEQUENCE [LARGE SCALE GENOMIC DNA]</scope>
    <source>
        <strain evidence="1 2">DSM 14838</strain>
    </source>
</reference>
<dbReference type="AlphaFoldDB" id="E2NB65"/>
<sequence length="165" mass="17675">MAAGQHQFFRFVGFYTEQCGGGTYEVKPLGDSSVAGMGGHIQFSGIVTGGVRHKGIRDFLTKTYCNSGLSHPLAAEHIQTEWAAETVYPILFLGKSETHPRAGICEPAVAAVQGIGSVGDIQYIIECIPLFRSVFVAGSAGGDACNQQSNTNNVYKLMSHDLIYN</sequence>
<dbReference type="EMBL" id="ACCH01000128">
    <property type="protein sequence ID" value="EEF90843.1"/>
    <property type="molecule type" value="Genomic_DNA"/>
</dbReference>
<dbReference type="Proteomes" id="UP000003711">
    <property type="component" value="Unassembled WGS sequence"/>
</dbReference>
<evidence type="ECO:0000313" key="2">
    <source>
        <dbReference type="Proteomes" id="UP000003711"/>
    </source>
</evidence>
<proteinExistence type="predicted"/>